<accession>A0AAV0QR84</accession>
<dbReference type="PROSITE" id="PS50888">
    <property type="entry name" value="BHLH"/>
    <property type="match status" value="1"/>
</dbReference>
<dbReference type="PANTHER" id="PTHR46684">
    <property type="entry name" value="TRANSCRIPTION FACTOR FAMA"/>
    <property type="match status" value="1"/>
</dbReference>
<proteinExistence type="predicted"/>
<evidence type="ECO:0000256" key="3">
    <source>
        <dbReference type="ARBA" id="ARBA00023125"/>
    </source>
</evidence>
<dbReference type="GO" id="GO:0046983">
    <property type="term" value="F:protein dimerization activity"/>
    <property type="evidence" value="ECO:0007669"/>
    <property type="project" value="InterPro"/>
</dbReference>
<dbReference type="InterPro" id="IPR044283">
    <property type="entry name" value="FAMA/SPEECHLESS/MUTE-like"/>
</dbReference>
<dbReference type="EMBL" id="CAMGYJ010000010">
    <property type="protein sequence ID" value="CAI0546658.1"/>
    <property type="molecule type" value="Genomic_DNA"/>
</dbReference>
<dbReference type="GO" id="GO:0010052">
    <property type="term" value="P:guard cell differentiation"/>
    <property type="evidence" value="ECO:0007669"/>
    <property type="project" value="InterPro"/>
</dbReference>
<dbReference type="PANTHER" id="PTHR46684:SF4">
    <property type="entry name" value="TRANSCRIPTION FACTOR SPEECHLESS"/>
    <property type="match status" value="1"/>
</dbReference>
<feature type="region of interest" description="Disordered" evidence="6">
    <location>
        <begin position="65"/>
        <end position="105"/>
    </location>
</feature>
<gene>
    <name evidence="8" type="ORF">LITE_LOCUS44061</name>
</gene>
<evidence type="ECO:0000256" key="2">
    <source>
        <dbReference type="ARBA" id="ARBA00023015"/>
    </source>
</evidence>
<feature type="compositionally biased region" description="Pro residues" evidence="6">
    <location>
        <begin position="212"/>
        <end position="224"/>
    </location>
</feature>
<keyword evidence="5" id="KW-0539">Nucleus</keyword>
<reference evidence="8" key="1">
    <citation type="submission" date="2022-08" db="EMBL/GenBank/DDBJ databases">
        <authorList>
            <person name="Gutierrez-Valencia J."/>
        </authorList>
    </citation>
    <scope>NUCLEOTIDE SEQUENCE</scope>
</reference>
<keyword evidence="9" id="KW-1185">Reference proteome</keyword>
<name>A0AAV0QR84_9ROSI</name>
<protein>
    <recommendedName>
        <fullName evidence="7">BHLH domain-containing protein</fullName>
    </recommendedName>
</protein>
<dbReference type="AlphaFoldDB" id="A0AAV0QR84"/>
<dbReference type="GO" id="GO:0005634">
    <property type="term" value="C:nucleus"/>
    <property type="evidence" value="ECO:0007669"/>
    <property type="project" value="UniProtKB-SubCell"/>
</dbReference>
<evidence type="ECO:0000256" key="5">
    <source>
        <dbReference type="ARBA" id="ARBA00023242"/>
    </source>
</evidence>
<feature type="region of interest" description="Disordered" evidence="6">
    <location>
        <begin position="207"/>
        <end position="287"/>
    </location>
</feature>
<keyword evidence="3" id="KW-0238">DNA-binding</keyword>
<comment type="subcellular location">
    <subcellularLocation>
        <location evidence="1">Nucleus</location>
    </subcellularLocation>
</comment>
<dbReference type="Pfam" id="PF00010">
    <property type="entry name" value="HLH"/>
    <property type="match status" value="1"/>
</dbReference>
<dbReference type="InterPro" id="IPR011598">
    <property type="entry name" value="bHLH_dom"/>
</dbReference>
<feature type="domain" description="BHLH" evidence="7">
    <location>
        <begin position="130"/>
        <end position="181"/>
    </location>
</feature>
<dbReference type="FunFam" id="4.10.280.10:FF:000061">
    <property type="entry name" value="Transcription factor SPEECHLESS"/>
    <property type="match status" value="1"/>
</dbReference>
<organism evidence="8 9">
    <name type="scientific">Linum tenue</name>
    <dbReference type="NCBI Taxonomy" id="586396"/>
    <lineage>
        <taxon>Eukaryota</taxon>
        <taxon>Viridiplantae</taxon>
        <taxon>Streptophyta</taxon>
        <taxon>Embryophyta</taxon>
        <taxon>Tracheophyta</taxon>
        <taxon>Spermatophyta</taxon>
        <taxon>Magnoliopsida</taxon>
        <taxon>eudicotyledons</taxon>
        <taxon>Gunneridae</taxon>
        <taxon>Pentapetalae</taxon>
        <taxon>rosids</taxon>
        <taxon>fabids</taxon>
        <taxon>Malpighiales</taxon>
        <taxon>Linaceae</taxon>
        <taxon>Linum</taxon>
    </lineage>
</organism>
<sequence length="388" mass="42095">MTSMSDLLGTPGFGYNNYNPLEGNELFAIFESLDRRGGGTTTTTIPNFPASFEPAATTPAAGAAAAVSSRDRRATLTSQKSTSSSAAAPREFSEQMVEVEPRSKRQKTMAPIAVEVWNQEDELGSPTDGLNKMSHITVERNRRKQMNEHLAVLRSLMPCFYVKRGDQASIIGGVVDYISELQQILQSLEAKKQRKVIYSEVLSPRIVANSPRPSPLSPRKPPISPRIINSNLQPISPRTPQPTSPYKPRPPSLLSSSTTNVHNNYISSASVEPSPTTSSSSSSNLMMAGDGVNNNNSNELVANSKSRIADVEVKFAGPNLVLKTVSPRIPGQAVKIISALEDLALEILHVNLNTIDETMLNSFTIKIGIECQLSAEELAQQVQQTFCS</sequence>
<dbReference type="GO" id="GO:0003677">
    <property type="term" value="F:DNA binding"/>
    <property type="evidence" value="ECO:0007669"/>
    <property type="project" value="UniProtKB-KW"/>
</dbReference>
<comment type="caution">
    <text evidence="8">The sequence shown here is derived from an EMBL/GenBank/DDBJ whole genome shotgun (WGS) entry which is preliminary data.</text>
</comment>
<keyword evidence="4" id="KW-0804">Transcription</keyword>
<evidence type="ECO:0000256" key="1">
    <source>
        <dbReference type="ARBA" id="ARBA00004123"/>
    </source>
</evidence>
<feature type="compositionally biased region" description="Low complexity" evidence="6">
    <location>
        <begin position="267"/>
        <end position="283"/>
    </location>
</feature>
<dbReference type="SUPFAM" id="SSF47459">
    <property type="entry name" value="HLH, helix-loop-helix DNA-binding domain"/>
    <property type="match status" value="1"/>
</dbReference>
<dbReference type="GO" id="GO:0045893">
    <property type="term" value="P:positive regulation of DNA-templated transcription"/>
    <property type="evidence" value="ECO:0007669"/>
    <property type="project" value="TreeGrafter"/>
</dbReference>
<evidence type="ECO:0000313" key="8">
    <source>
        <dbReference type="EMBL" id="CAI0546658.1"/>
    </source>
</evidence>
<evidence type="ECO:0000313" key="9">
    <source>
        <dbReference type="Proteomes" id="UP001154282"/>
    </source>
</evidence>
<feature type="compositionally biased region" description="Pro residues" evidence="6">
    <location>
        <begin position="237"/>
        <end position="251"/>
    </location>
</feature>
<keyword evidence="2" id="KW-0805">Transcription regulation</keyword>
<dbReference type="InterPro" id="IPR036638">
    <property type="entry name" value="HLH_DNA-bd_sf"/>
</dbReference>
<dbReference type="Gene3D" id="4.10.280.10">
    <property type="entry name" value="Helix-loop-helix DNA-binding domain"/>
    <property type="match status" value="1"/>
</dbReference>
<evidence type="ECO:0000256" key="6">
    <source>
        <dbReference type="SAM" id="MobiDB-lite"/>
    </source>
</evidence>
<evidence type="ECO:0000259" key="7">
    <source>
        <dbReference type="PROSITE" id="PS50888"/>
    </source>
</evidence>
<dbReference type="SMART" id="SM00353">
    <property type="entry name" value="HLH"/>
    <property type="match status" value="1"/>
</dbReference>
<dbReference type="CDD" id="cd11448">
    <property type="entry name" value="bHLH_AtFAMA_like"/>
    <property type="match status" value="1"/>
</dbReference>
<dbReference type="Proteomes" id="UP001154282">
    <property type="component" value="Unassembled WGS sequence"/>
</dbReference>
<feature type="compositionally biased region" description="Low complexity" evidence="6">
    <location>
        <begin position="75"/>
        <end position="88"/>
    </location>
</feature>
<evidence type="ECO:0000256" key="4">
    <source>
        <dbReference type="ARBA" id="ARBA00023163"/>
    </source>
</evidence>
<dbReference type="GO" id="GO:0003700">
    <property type="term" value="F:DNA-binding transcription factor activity"/>
    <property type="evidence" value="ECO:0007669"/>
    <property type="project" value="InterPro"/>
</dbReference>